<evidence type="ECO:0000256" key="8">
    <source>
        <dbReference type="PIRNR" id="PIRNR000485"/>
    </source>
</evidence>
<dbReference type="GO" id="GO:0009113">
    <property type="term" value="P:purine nucleobase biosynthetic process"/>
    <property type="evidence" value="ECO:0007669"/>
    <property type="project" value="InterPro"/>
</dbReference>
<comment type="catalytic activity">
    <reaction evidence="8">
        <text>5-phospho-beta-D-ribosylamine + L-glutamate + diphosphate = 5-phospho-alpha-D-ribose 1-diphosphate + L-glutamine + H2O</text>
        <dbReference type="Rhea" id="RHEA:14905"/>
        <dbReference type="ChEBI" id="CHEBI:15377"/>
        <dbReference type="ChEBI" id="CHEBI:29985"/>
        <dbReference type="ChEBI" id="CHEBI:33019"/>
        <dbReference type="ChEBI" id="CHEBI:58017"/>
        <dbReference type="ChEBI" id="CHEBI:58359"/>
        <dbReference type="ChEBI" id="CHEBI:58681"/>
        <dbReference type="EC" id="2.4.2.14"/>
    </reaction>
</comment>
<evidence type="ECO:0000256" key="1">
    <source>
        <dbReference type="ARBA" id="ARBA00005209"/>
    </source>
</evidence>
<dbReference type="PANTHER" id="PTHR11907">
    <property type="entry name" value="AMIDOPHOSPHORIBOSYLTRANSFERASE"/>
    <property type="match status" value="1"/>
</dbReference>
<keyword evidence="6 8" id="KW-0658">Purine biosynthesis</keyword>
<keyword evidence="10" id="KW-0479">Metal-binding</keyword>
<evidence type="ECO:0000256" key="3">
    <source>
        <dbReference type="ARBA" id="ARBA00011941"/>
    </source>
</evidence>
<sequence>MCGIIGIILSNPDAMASPELLDSTYYLQHRGQDAAGIVTCGSHGRFYQCKGNGMARDVFTPNKMSGLVGSMGIAHLRYPTAGSSSSSEAQPFYVNSPYGISMAHNGNLVNGTNLKKYLDEDVHRHINTDSDSELLLNIFAAELEQRGKIRVNTDDIFKALLGVFNRCVGGYACVGMLAGYGIFGFRDPHGVRPLVFGERVDPVSGKKDYMFASESVALQSSGFTQWRDILPGEAVIVPKDTMQPVFKQVIARKSYSPDIFEYVYFARPDSVLDGISVYRSRLAMGDMLAENIRQRFAQRQKSVKDMIDVVIPVPDTSRDAALKCAVNLGLPYREGFVKNRYIGRTFIMPNQKERKSSVRRKLNAMSTEFRDKNVLLIDDSIVRGTTSKEIVQMAQEAGAKAVYFASCAPAIRYNHIYGIDLADPKALVAFNRSDEEVAGLIGADEVIYQNLDDLIDCVKNCGENKVVEKFEVGVFTGDYITGVEEAYFAELEHLRAQEEFLNSDEDTACFNANGCC</sequence>
<dbReference type="InterPro" id="IPR017932">
    <property type="entry name" value="GATase_2_dom"/>
</dbReference>
<keyword evidence="7" id="KW-0315">Glutamine amidotransferase</keyword>
<organism evidence="12 13">
    <name type="scientific">Nadsonia fulvescens var. elongata DSM 6958</name>
    <dbReference type="NCBI Taxonomy" id="857566"/>
    <lineage>
        <taxon>Eukaryota</taxon>
        <taxon>Fungi</taxon>
        <taxon>Dikarya</taxon>
        <taxon>Ascomycota</taxon>
        <taxon>Saccharomycotina</taxon>
        <taxon>Dipodascomycetes</taxon>
        <taxon>Dipodascales</taxon>
        <taxon>Dipodascales incertae sedis</taxon>
        <taxon>Nadsonia</taxon>
    </lineage>
</organism>
<feature type="domain" description="Glutamine amidotransferase type-2" evidence="11">
    <location>
        <begin position="2"/>
        <end position="240"/>
    </location>
</feature>
<evidence type="ECO:0000256" key="10">
    <source>
        <dbReference type="PIRSR" id="PIRSR000485-2"/>
    </source>
</evidence>
<dbReference type="NCBIfam" id="TIGR01134">
    <property type="entry name" value="purF"/>
    <property type="match status" value="1"/>
</dbReference>
<dbReference type="GO" id="GO:0004044">
    <property type="term" value="F:amidophosphoribosyltransferase activity"/>
    <property type="evidence" value="ECO:0007669"/>
    <property type="project" value="UniProtKB-EC"/>
</dbReference>
<dbReference type="GO" id="GO:0046872">
    <property type="term" value="F:metal ion binding"/>
    <property type="evidence" value="ECO:0007669"/>
    <property type="project" value="UniProtKB-KW"/>
</dbReference>
<gene>
    <name evidence="12" type="ORF">NADFUDRAFT_73867</name>
</gene>
<feature type="binding site" evidence="10">
    <location>
        <position position="316"/>
    </location>
    <ligand>
        <name>Mg(2+)</name>
        <dbReference type="ChEBI" id="CHEBI:18420"/>
    </ligand>
</feature>
<evidence type="ECO:0000313" key="13">
    <source>
        <dbReference type="Proteomes" id="UP000095009"/>
    </source>
</evidence>
<proteinExistence type="inferred from homology"/>
<name>A0A1E3PP73_9ASCO</name>
<dbReference type="InterPro" id="IPR005854">
    <property type="entry name" value="PurF"/>
</dbReference>
<comment type="similarity">
    <text evidence="2 8">In the C-terminal section; belongs to the purine/pyrimidine phosphoribosyltransferase family.</text>
</comment>
<protein>
    <recommendedName>
        <fullName evidence="3 8">Amidophosphoribosyltransferase</fullName>
        <shortName evidence="8">ATase</shortName>
        <ecNumber evidence="3 8">2.4.2.14</ecNumber>
    </recommendedName>
    <alternativeName>
        <fullName evidence="8">Glutamine phosphoribosylpyrophosphate amidotransferase</fullName>
    </alternativeName>
</protein>
<dbReference type="InterPro" id="IPR029055">
    <property type="entry name" value="Ntn_hydrolases_N"/>
</dbReference>
<comment type="pathway">
    <text evidence="1 8">Purine metabolism; IMP biosynthesis via de novo pathway; N(1)-(5-phospho-D-ribosyl)glycinamide from 5-phospho-alpha-D-ribose 1-diphosphate: step 1/2.</text>
</comment>
<dbReference type="CDD" id="cd06223">
    <property type="entry name" value="PRTases_typeI"/>
    <property type="match status" value="1"/>
</dbReference>
<evidence type="ECO:0000256" key="5">
    <source>
        <dbReference type="ARBA" id="ARBA00022679"/>
    </source>
</evidence>
<evidence type="ECO:0000256" key="4">
    <source>
        <dbReference type="ARBA" id="ARBA00022676"/>
    </source>
</evidence>
<feature type="active site" description="Nucleophile" evidence="9">
    <location>
        <position position="2"/>
    </location>
</feature>
<dbReference type="InterPro" id="IPR029057">
    <property type="entry name" value="PRTase-like"/>
</dbReference>
<dbReference type="Gene3D" id="3.60.20.10">
    <property type="entry name" value="Glutamine Phosphoribosylpyrophosphate, subunit 1, domain 1"/>
    <property type="match status" value="1"/>
</dbReference>
<evidence type="ECO:0000256" key="6">
    <source>
        <dbReference type="ARBA" id="ARBA00022755"/>
    </source>
</evidence>
<dbReference type="InterPro" id="IPR000836">
    <property type="entry name" value="PRTase_dom"/>
</dbReference>
<evidence type="ECO:0000256" key="7">
    <source>
        <dbReference type="ARBA" id="ARBA00022962"/>
    </source>
</evidence>
<dbReference type="EC" id="2.4.2.14" evidence="3 8"/>
<dbReference type="EMBL" id="KV454408">
    <property type="protein sequence ID" value="ODQ66722.1"/>
    <property type="molecule type" value="Genomic_DNA"/>
</dbReference>
<evidence type="ECO:0000256" key="9">
    <source>
        <dbReference type="PIRSR" id="PIRSR000485-1"/>
    </source>
</evidence>
<dbReference type="PROSITE" id="PS51278">
    <property type="entry name" value="GATASE_TYPE_2"/>
    <property type="match status" value="1"/>
</dbReference>
<dbReference type="HAMAP" id="MF_01931">
    <property type="entry name" value="PurF"/>
    <property type="match status" value="1"/>
</dbReference>
<dbReference type="CDD" id="cd00715">
    <property type="entry name" value="GPATase_N"/>
    <property type="match status" value="1"/>
</dbReference>
<feature type="binding site" evidence="10">
    <location>
        <position position="379"/>
    </location>
    <ligand>
        <name>Mg(2+)</name>
        <dbReference type="ChEBI" id="CHEBI:18420"/>
    </ligand>
</feature>
<dbReference type="InterPro" id="IPR035584">
    <property type="entry name" value="PurF_N"/>
</dbReference>
<dbReference type="Gene3D" id="3.40.50.2020">
    <property type="match status" value="1"/>
</dbReference>
<accession>A0A1E3PP73</accession>
<dbReference type="SUPFAM" id="SSF56235">
    <property type="entry name" value="N-terminal nucleophile aminohydrolases (Ntn hydrolases)"/>
    <property type="match status" value="1"/>
</dbReference>
<dbReference type="SUPFAM" id="SSF53271">
    <property type="entry name" value="PRTase-like"/>
    <property type="match status" value="1"/>
</dbReference>
<dbReference type="OrthoDB" id="191723at2759"/>
<keyword evidence="10" id="KW-0460">Magnesium</keyword>
<dbReference type="UniPathway" id="UPA00074">
    <property type="reaction ID" value="UER00124"/>
</dbReference>
<keyword evidence="13" id="KW-1185">Reference proteome</keyword>
<dbReference type="STRING" id="857566.A0A1E3PP73"/>
<keyword evidence="5 8" id="KW-0808">Transferase</keyword>
<dbReference type="AlphaFoldDB" id="A0A1E3PP73"/>
<feature type="binding site" evidence="10">
    <location>
        <position position="378"/>
    </location>
    <ligand>
        <name>Mg(2+)</name>
        <dbReference type="ChEBI" id="CHEBI:18420"/>
    </ligand>
</feature>
<evidence type="ECO:0000256" key="2">
    <source>
        <dbReference type="ARBA" id="ARBA00010138"/>
    </source>
</evidence>
<dbReference type="GO" id="GO:0006189">
    <property type="term" value="P:'de novo' IMP biosynthetic process"/>
    <property type="evidence" value="ECO:0007669"/>
    <property type="project" value="UniProtKB-UniPathway"/>
</dbReference>
<comment type="cofactor">
    <cofactor evidence="10">
        <name>Mg(2+)</name>
        <dbReference type="ChEBI" id="CHEBI:18420"/>
    </cofactor>
    <text evidence="10">Binds 1 Mg(2+) ion per subunit.</text>
</comment>
<dbReference type="PIRSF" id="PIRSF000485">
    <property type="entry name" value="Amd_phspho_trans"/>
    <property type="match status" value="1"/>
</dbReference>
<evidence type="ECO:0000259" key="11">
    <source>
        <dbReference type="PROSITE" id="PS51278"/>
    </source>
</evidence>
<reference evidence="12 13" key="1">
    <citation type="journal article" date="2016" name="Proc. Natl. Acad. Sci. U.S.A.">
        <title>Comparative genomics of biotechnologically important yeasts.</title>
        <authorList>
            <person name="Riley R."/>
            <person name="Haridas S."/>
            <person name="Wolfe K.H."/>
            <person name="Lopes M.R."/>
            <person name="Hittinger C.T."/>
            <person name="Goeker M."/>
            <person name="Salamov A.A."/>
            <person name="Wisecaver J.H."/>
            <person name="Long T.M."/>
            <person name="Calvey C.H."/>
            <person name="Aerts A.L."/>
            <person name="Barry K.W."/>
            <person name="Choi C."/>
            <person name="Clum A."/>
            <person name="Coughlan A.Y."/>
            <person name="Deshpande S."/>
            <person name="Douglass A.P."/>
            <person name="Hanson S.J."/>
            <person name="Klenk H.-P."/>
            <person name="LaButti K.M."/>
            <person name="Lapidus A."/>
            <person name="Lindquist E.A."/>
            <person name="Lipzen A.M."/>
            <person name="Meier-Kolthoff J.P."/>
            <person name="Ohm R.A."/>
            <person name="Otillar R.P."/>
            <person name="Pangilinan J.L."/>
            <person name="Peng Y."/>
            <person name="Rokas A."/>
            <person name="Rosa C.A."/>
            <person name="Scheuner C."/>
            <person name="Sibirny A.A."/>
            <person name="Slot J.C."/>
            <person name="Stielow J.B."/>
            <person name="Sun H."/>
            <person name="Kurtzman C.P."/>
            <person name="Blackwell M."/>
            <person name="Grigoriev I.V."/>
            <person name="Jeffries T.W."/>
        </authorList>
    </citation>
    <scope>NUCLEOTIDE SEQUENCE [LARGE SCALE GENOMIC DNA]</scope>
    <source>
        <strain evidence="12 13">DSM 6958</strain>
    </source>
</reference>
<dbReference type="Proteomes" id="UP000095009">
    <property type="component" value="Unassembled WGS sequence"/>
</dbReference>
<keyword evidence="4 8" id="KW-0328">Glycosyltransferase</keyword>
<dbReference type="Pfam" id="PF13522">
    <property type="entry name" value="GATase_6"/>
    <property type="match status" value="1"/>
</dbReference>
<evidence type="ECO:0000313" key="12">
    <source>
        <dbReference type="EMBL" id="ODQ66722.1"/>
    </source>
</evidence>